<comment type="caution">
    <text evidence="2">The sequence shown here is derived from an EMBL/GenBank/DDBJ whole genome shotgun (WGS) entry which is preliminary data.</text>
</comment>
<accession>A0A448WNL4</accession>
<gene>
    <name evidence="2" type="ORF">PXEA_LOCUS9692</name>
</gene>
<dbReference type="EMBL" id="CAAALY010027732">
    <property type="protein sequence ID" value="VEL16252.1"/>
    <property type="molecule type" value="Genomic_DNA"/>
</dbReference>
<evidence type="ECO:0000313" key="2">
    <source>
        <dbReference type="EMBL" id="VEL16252.1"/>
    </source>
</evidence>
<keyword evidence="1" id="KW-0812">Transmembrane</keyword>
<evidence type="ECO:0000313" key="3">
    <source>
        <dbReference type="Proteomes" id="UP000784294"/>
    </source>
</evidence>
<dbReference type="AlphaFoldDB" id="A0A448WNL4"/>
<organism evidence="2 3">
    <name type="scientific">Protopolystoma xenopodis</name>
    <dbReference type="NCBI Taxonomy" id="117903"/>
    <lineage>
        <taxon>Eukaryota</taxon>
        <taxon>Metazoa</taxon>
        <taxon>Spiralia</taxon>
        <taxon>Lophotrochozoa</taxon>
        <taxon>Platyhelminthes</taxon>
        <taxon>Monogenea</taxon>
        <taxon>Polyopisthocotylea</taxon>
        <taxon>Polystomatidea</taxon>
        <taxon>Polystomatidae</taxon>
        <taxon>Protopolystoma</taxon>
    </lineage>
</organism>
<protein>
    <submittedName>
        <fullName evidence="2">Uncharacterized protein</fullName>
    </submittedName>
</protein>
<feature type="transmembrane region" description="Helical" evidence="1">
    <location>
        <begin position="51"/>
        <end position="69"/>
    </location>
</feature>
<keyword evidence="1" id="KW-1133">Transmembrane helix</keyword>
<dbReference type="Proteomes" id="UP000784294">
    <property type="component" value="Unassembled WGS sequence"/>
</dbReference>
<evidence type="ECO:0000256" key="1">
    <source>
        <dbReference type="SAM" id="Phobius"/>
    </source>
</evidence>
<reference evidence="2" key="1">
    <citation type="submission" date="2018-11" db="EMBL/GenBank/DDBJ databases">
        <authorList>
            <consortium name="Pathogen Informatics"/>
        </authorList>
    </citation>
    <scope>NUCLEOTIDE SEQUENCE</scope>
</reference>
<proteinExistence type="predicted"/>
<sequence length="72" mass="8316">MDRQRRHDSQGVMEDDLNDIKADISSFRYELLEILQTNGMKTPQSTQRRRSLLQLLSLACFAILPLLIARAI</sequence>
<name>A0A448WNL4_9PLAT</name>
<keyword evidence="1" id="KW-0472">Membrane</keyword>
<dbReference type="OrthoDB" id="6126242at2759"/>
<keyword evidence="3" id="KW-1185">Reference proteome</keyword>